<sequence length="166" mass="17964">MTRSLVVMRHAKSSWKTNDTDLDRPLSGRGTRDAVVAGQRLAGTRFDVVLLSPAARTSQTWDCLAMAGVHADDVRVVEDIYHAWTPQVTAVLNGLPDAAHKVLLIGHEPTASDLILTLATQYASPLRDRIETKFPTCGIAVLTHDEAWDALAPGTADLVAFEVPRG</sequence>
<proteinExistence type="predicted"/>
<reference evidence="1 2" key="1">
    <citation type="journal article" date="2023" name="Environ Microbiome">
        <title>A coral-associated actinobacterium mitigates coral bleaching under heat stress.</title>
        <authorList>
            <person name="Li J."/>
            <person name="Zou Y."/>
            <person name="Li Q."/>
            <person name="Zhang J."/>
            <person name="Bourne D.G."/>
            <person name="Lyu Y."/>
            <person name="Liu C."/>
            <person name="Zhang S."/>
        </authorList>
    </citation>
    <scope>NUCLEOTIDE SEQUENCE [LARGE SCALE GENOMIC DNA]</scope>
    <source>
        <strain evidence="1 2">SCSIO 13291</strain>
    </source>
</reference>
<dbReference type="SUPFAM" id="SSF53254">
    <property type="entry name" value="Phosphoglycerate mutase-like"/>
    <property type="match status" value="1"/>
</dbReference>
<dbReference type="Gene3D" id="3.40.50.1240">
    <property type="entry name" value="Phosphoglycerate mutase-like"/>
    <property type="match status" value="1"/>
</dbReference>
<dbReference type="EMBL" id="CP115965">
    <property type="protein sequence ID" value="WZW97539.1"/>
    <property type="molecule type" value="Genomic_DNA"/>
</dbReference>
<evidence type="ECO:0000313" key="2">
    <source>
        <dbReference type="Proteomes" id="UP001434337"/>
    </source>
</evidence>
<protein>
    <submittedName>
        <fullName evidence="1">Histidine phosphatase family protein</fullName>
    </submittedName>
</protein>
<dbReference type="CDD" id="cd07067">
    <property type="entry name" value="HP_PGM_like"/>
    <property type="match status" value="1"/>
</dbReference>
<dbReference type="Proteomes" id="UP001434337">
    <property type="component" value="Chromosome"/>
</dbReference>
<dbReference type="InterPro" id="IPR029033">
    <property type="entry name" value="His_PPase_superfam"/>
</dbReference>
<dbReference type="Pfam" id="PF00300">
    <property type="entry name" value="His_Phos_1"/>
    <property type="match status" value="1"/>
</dbReference>
<dbReference type="RefSeq" id="WP_342371906.1">
    <property type="nucleotide sequence ID" value="NZ_CP115965.1"/>
</dbReference>
<evidence type="ECO:0000313" key="1">
    <source>
        <dbReference type="EMBL" id="WZW97539.1"/>
    </source>
</evidence>
<keyword evidence="2" id="KW-1185">Reference proteome</keyword>
<accession>A0ABZ3C423</accession>
<organism evidence="1 2">
    <name type="scientific">Propioniciclava soli</name>
    <dbReference type="NCBI Taxonomy" id="2775081"/>
    <lineage>
        <taxon>Bacteria</taxon>
        <taxon>Bacillati</taxon>
        <taxon>Actinomycetota</taxon>
        <taxon>Actinomycetes</taxon>
        <taxon>Propionibacteriales</taxon>
        <taxon>Propionibacteriaceae</taxon>
        <taxon>Propioniciclava</taxon>
    </lineage>
</organism>
<dbReference type="InterPro" id="IPR013078">
    <property type="entry name" value="His_Pase_superF_clade-1"/>
</dbReference>
<gene>
    <name evidence="1" type="ORF">PCC79_11575</name>
</gene>
<name>A0ABZ3C423_9ACTN</name>